<proteinExistence type="predicted"/>
<dbReference type="Gene3D" id="1.10.260.40">
    <property type="entry name" value="lambda repressor-like DNA-binding domains"/>
    <property type="match status" value="1"/>
</dbReference>
<evidence type="ECO:0000259" key="1">
    <source>
        <dbReference type="PROSITE" id="PS50943"/>
    </source>
</evidence>
<dbReference type="SUPFAM" id="SSF47413">
    <property type="entry name" value="lambda repressor-like DNA-binding domains"/>
    <property type="match status" value="1"/>
</dbReference>
<feature type="domain" description="HTH cro/C1-type" evidence="1">
    <location>
        <begin position="42"/>
        <end position="71"/>
    </location>
</feature>
<dbReference type="SMART" id="SM00530">
    <property type="entry name" value="HTH_XRE"/>
    <property type="match status" value="1"/>
</dbReference>
<dbReference type="Proteomes" id="UP000423413">
    <property type="component" value="Chromosome"/>
</dbReference>
<evidence type="ECO:0000313" key="2">
    <source>
        <dbReference type="EMBL" id="QGT82821.1"/>
    </source>
</evidence>
<name>A0AAE6QJF4_9PSED</name>
<sequence>MCFFERLMMDVDLAFGRVLKRLRTTKDLGQGDFEEIATDRHIRNLEKGEKSPTLRMLWKLADRLQVSPLTLLALVAAETREQSEREGNALPHEGGRRLAQTLLNDAAIEVESTTDPS</sequence>
<dbReference type="CDD" id="cd00093">
    <property type="entry name" value="HTH_XRE"/>
    <property type="match status" value="1"/>
</dbReference>
<gene>
    <name evidence="2" type="ORF">GMO17_17435</name>
</gene>
<dbReference type="InterPro" id="IPR010982">
    <property type="entry name" value="Lambda_DNA-bd_dom_sf"/>
</dbReference>
<organism evidence="2 3">
    <name type="scientific">Pseudomonas coronafaciens pv. coronafaciens</name>
    <dbReference type="NCBI Taxonomy" id="235275"/>
    <lineage>
        <taxon>Bacteria</taxon>
        <taxon>Pseudomonadati</taxon>
        <taxon>Pseudomonadota</taxon>
        <taxon>Gammaproteobacteria</taxon>
        <taxon>Pseudomonadales</taxon>
        <taxon>Pseudomonadaceae</taxon>
        <taxon>Pseudomonas</taxon>
        <taxon>Pseudomonas coronafaciens</taxon>
    </lineage>
</organism>
<dbReference type="GO" id="GO:0003677">
    <property type="term" value="F:DNA binding"/>
    <property type="evidence" value="ECO:0007669"/>
    <property type="project" value="InterPro"/>
</dbReference>
<evidence type="ECO:0000313" key="3">
    <source>
        <dbReference type="Proteomes" id="UP000423413"/>
    </source>
</evidence>
<dbReference type="Pfam" id="PF01381">
    <property type="entry name" value="HTH_3"/>
    <property type="match status" value="1"/>
</dbReference>
<dbReference type="PROSITE" id="PS50943">
    <property type="entry name" value="HTH_CROC1"/>
    <property type="match status" value="1"/>
</dbReference>
<reference evidence="2 3" key="1">
    <citation type="submission" date="2019-11" db="EMBL/GenBank/DDBJ databases">
        <title>Complete genome sequence of Pseudomonas syringae pv. coronafaciens isolate B19001 originated in imported oat cereal.</title>
        <authorList>
            <person name="Kim S.M."/>
            <person name="Lee B.C."/>
            <person name="Seo S.J."/>
            <person name="Lee J.E."/>
            <person name="Choi N.J."/>
            <person name="Park J.H."/>
        </authorList>
    </citation>
    <scope>NUCLEOTIDE SEQUENCE [LARGE SCALE GENOMIC DNA]</scope>
    <source>
        <strain evidence="2 3">B19001</strain>
    </source>
</reference>
<protein>
    <submittedName>
        <fullName evidence="2">Helix-turn-helix domain-containing protein</fullName>
    </submittedName>
</protein>
<dbReference type="EMBL" id="CP046441">
    <property type="protein sequence ID" value="QGT82821.1"/>
    <property type="molecule type" value="Genomic_DNA"/>
</dbReference>
<accession>A0AAE6QJF4</accession>
<dbReference type="AlphaFoldDB" id="A0AAE6QJF4"/>
<dbReference type="InterPro" id="IPR001387">
    <property type="entry name" value="Cro/C1-type_HTH"/>
</dbReference>